<feature type="transmembrane region" description="Helical" evidence="4">
    <location>
        <begin position="191"/>
        <end position="214"/>
    </location>
</feature>
<dbReference type="CDD" id="cd01949">
    <property type="entry name" value="GGDEF"/>
    <property type="match status" value="1"/>
</dbReference>
<dbReference type="GO" id="GO:1902201">
    <property type="term" value="P:negative regulation of bacterial-type flagellum-dependent cell motility"/>
    <property type="evidence" value="ECO:0007669"/>
    <property type="project" value="TreeGrafter"/>
</dbReference>
<accession>A0A7W6A0W6</accession>
<organism evidence="6 7">
    <name type="scientific">Brevundimonas mediterranea</name>
    <dbReference type="NCBI Taxonomy" id="74329"/>
    <lineage>
        <taxon>Bacteria</taxon>
        <taxon>Pseudomonadati</taxon>
        <taxon>Pseudomonadota</taxon>
        <taxon>Alphaproteobacteria</taxon>
        <taxon>Caulobacterales</taxon>
        <taxon>Caulobacteraceae</taxon>
        <taxon>Brevundimonas</taxon>
    </lineage>
</organism>
<protein>
    <recommendedName>
        <fullName evidence="1">diguanylate cyclase</fullName>
        <ecNumber evidence="1">2.7.7.65</ecNumber>
    </recommendedName>
</protein>
<dbReference type="PANTHER" id="PTHR45138:SF9">
    <property type="entry name" value="DIGUANYLATE CYCLASE DGCM-RELATED"/>
    <property type="match status" value="1"/>
</dbReference>
<dbReference type="PANTHER" id="PTHR45138">
    <property type="entry name" value="REGULATORY COMPONENTS OF SENSORY TRANSDUCTION SYSTEM"/>
    <property type="match status" value="1"/>
</dbReference>
<dbReference type="GO" id="GO:0052621">
    <property type="term" value="F:diguanylate cyclase activity"/>
    <property type="evidence" value="ECO:0007669"/>
    <property type="project" value="UniProtKB-EC"/>
</dbReference>
<dbReference type="PROSITE" id="PS50887">
    <property type="entry name" value="GGDEF"/>
    <property type="match status" value="1"/>
</dbReference>
<evidence type="ECO:0000259" key="5">
    <source>
        <dbReference type="PROSITE" id="PS50887"/>
    </source>
</evidence>
<keyword evidence="4" id="KW-0812">Transmembrane</keyword>
<feature type="transmembrane region" description="Helical" evidence="4">
    <location>
        <begin position="6"/>
        <end position="28"/>
    </location>
</feature>
<dbReference type="NCBIfam" id="TIGR00254">
    <property type="entry name" value="GGDEF"/>
    <property type="match status" value="1"/>
</dbReference>
<dbReference type="SMART" id="SM00267">
    <property type="entry name" value="GGDEF"/>
    <property type="match status" value="1"/>
</dbReference>
<dbReference type="RefSeq" id="WP_183194853.1">
    <property type="nucleotide sequence ID" value="NZ_JACIDA010000001.1"/>
</dbReference>
<keyword evidence="4" id="KW-1133">Transmembrane helix</keyword>
<dbReference type="InterPro" id="IPR050469">
    <property type="entry name" value="Diguanylate_Cyclase"/>
</dbReference>
<comment type="caution">
    <text evidence="6">The sequence shown here is derived from an EMBL/GenBank/DDBJ whole genome shotgun (WGS) entry which is preliminary data.</text>
</comment>
<dbReference type="GO" id="GO:0043709">
    <property type="term" value="P:cell adhesion involved in single-species biofilm formation"/>
    <property type="evidence" value="ECO:0007669"/>
    <property type="project" value="TreeGrafter"/>
</dbReference>
<dbReference type="FunFam" id="3.30.70.270:FF:000001">
    <property type="entry name" value="Diguanylate cyclase domain protein"/>
    <property type="match status" value="1"/>
</dbReference>
<evidence type="ECO:0000256" key="3">
    <source>
        <dbReference type="SAM" id="MobiDB-lite"/>
    </source>
</evidence>
<feature type="region of interest" description="Disordered" evidence="3">
    <location>
        <begin position="418"/>
        <end position="453"/>
    </location>
</feature>
<dbReference type="Pfam" id="PF00990">
    <property type="entry name" value="GGDEF"/>
    <property type="match status" value="1"/>
</dbReference>
<dbReference type="AlphaFoldDB" id="A0A7W6A0W6"/>
<dbReference type="EC" id="2.7.7.65" evidence="1"/>
<proteinExistence type="predicted"/>
<comment type="catalytic activity">
    <reaction evidence="2">
        <text>2 GTP = 3',3'-c-di-GMP + 2 diphosphate</text>
        <dbReference type="Rhea" id="RHEA:24898"/>
        <dbReference type="ChEBI" id="CHEBI:33019"/>
        <dbReference type="ChEBI" id="CHEBI:37565"/>
        <dbReference type="ChEBI" id="CHEBI:58805"/>
        <dbReference type="EC" id="2.7.7.65"/>
    </reaction>
</comment>
<evidence type="ECO:0000256" key="4">
    <source>
        <dbReference type="SAM" id="Phobius"/>
    </source>
</evidence>
<evidence type="ECO:0000313" key="6">
    <source>
        <dbReference type="EMBL" id="MBB3870589.1"/>
    </source>
</evidence>
<keyword evidence="4" id="KW-0472">Membrane</keyword>
<reference evidence="6 7" key="1">
    <citation type="submission" date="2020-08" db="EMBL/GenBank/DDBJ databases">
        <title>Genomic Encyclopedia of Type Strains, Phase IV (KMG-IV): sequencing the most valuable type-strain genomes for metagenomic binning, comparative biology and taxonomic classification.</title>
        <authorList>
            <person name="Goeker M."/>
        </authorList>
    </citation>
    <scope>NUCLEOTIDE SEQUENCE [LARGE SCALE GENOMIC DNA]</scope>
    <source>
        <strain evidence="6 7">DSM 14878</strain>
    </source>
</reference>
<dbReference type="SUPFAM" id="SSF55073">
    <property type="entry name" value="Nucleotide cyclase"/>
    <property type="match status" value="1"/>
</dbReference>
<evidence type="ECO:0000256" key="1">
    <source>
        <dbReference type="ARBA" id="ARBA00012528"/>
    </source>
</evidence>
<evidence type="ECO:0000256" key="2">
    <source>
        <dbReference type="ARBA" id="ARBA00034247"/>
    </source>
</evidence>
<dbReference type="Gene3D" id="3.30.70.270">
    <property type="match status" value="1"/>
</dbReference>
<dbReference type="Proteomes" id="UP000532936">
    <property type="component" value="Unassembled WGS sequence"/>
</dbReference>
<feature type="transmembrane region" description="Helical" evidence="4">
    <location>
        <begin position="153"/>
        <end position="179"/>
    </location>
</feature>
<gene>
    <name evidence="6" type="ORF">GGR11_000103</name>
</gene>
<name>A0A7W6A0W6_9CAUL</name>
<feature type="compositionally biased region" description="Low complexity" evidence="3">
    <location>
        <begin position="433"/>
        <end position="447"/>
    </location>
</feature>
<dbReference type="GO" id="GO:0005886">
    <property type="term" value="C:plasma membrane"/>
    <property type="evidence" value="ECO:0007669"/>
    <property type="project" value="TreeGrafter"/>
</dbReference>
<feature type="transmembrane region" description="Helical" evidence="4">
    <location>
        <begin position="95"/>
        <end position="115"/>
    </location>
</feature>
<dbReference type="InterPro" id="IPR000160">
    <property type="entry name" value="GGDEF_dom"/>
</dbReference>
<sequence length="453" mass="48033">MLDVDTLLFASAAARAGFLLIFLIACFISEARSAFRFWTASILGSAIGVLLIYNDPSYPYFSGTRGVVIYMILGISLSCVWAGGCAFFGREISKLRFAWMSLAPGVIYGCAHGLGASPDHVVMFTIMMLVGSTALAAQIFLFGSGRSYLPSQILVGSALATYCLALSVSVALIAVRVSAPALVEVSPMSDIGLALFIDQLMSVLTYVGLVAMSLEDAQARIKSLATTDPLTGLANRRGIESKTAALIALCSRARQPAAVLILDIDHFKSINDRYGHAAGDAVLKGFADRLSLHCRRSQDVAGRWGGEEFLALLSDMPLEEAIRFADKFRLSVSETPFSVGDIEILVTVSIGVALVDDHAAPLDHAVQKADEALYDAKRGGRNRVCSAALANTNPVNASRSPAVGRRRKGLGGVFASAKPGAKRQWKFARTQTAPSPSLPVVAPSADSRGGSPR</sequence>
<dbReference type="InterPro" id="IPR029787">
    <property type="entry name" value="Nucleotide_cyclase"/>
</dbReference>
<feature type="domain" description="GGDEF" evidence="5">
    <location>
        <begin position="255"/>
        <end position="389"/>
    </location>
</feature>
<dbReference type="InterPro" id="IPR043128">
    <property type="entry name" value="Rev_trsase/Diguanyl_cyclase"/>
</dbReference>
<evidence type="ECO:0000313" key="7">
    <source>
        <dbReference type="Proteomes" id="UP000532936"/>
    </source>
</evidence>
<feature type="transmembrane region" description="Helical" evidence="4">
    <location>
        <begin position="68"/>
        <end position="88"/>
    </location>
</feature>
<feature type="transmembrane region" description="Helical" evidence="4">
    <location>
        <begin position="35"/>
        <end position="53"/>
    </location>
</feature>
<feature type="transmembrane region" description="Helical" evidence="4">
    <location>
        <begin position="121"/>
        <end position="141"/>
    </location>
</feature>
<dbReference type="EMBL" id="JACIDA010000001">
    <property type="protein sequence ID" value="MBB3870589.1"/>
    <property type="molecule type" value="Genomic_DNA"/>
</dbReference>